<evidence type="ECO:0000256" key="8">
    <source>
        <dbReference type="ARBA" id="ARBA00023065"/>
    </source>
</evidence>
<organism evidence="12 13">
    <name type="scientific">Calocera cornea HHB12733</name>
    <dbReference type="NCBI Taxonomy" id="1353952"/>
    <lineage>
        <taxon>Eukaryota</taxon>
        <taxon>Fungi</taxon>
        <taxon>Dikarya</taxon>
        <taxon>Basidiomycota</taxon>
        <taxon>Agaricomycotina</taxon>
        <taxon>Dacrymycetes</taxon>
        <taxon>Dacrymycetales</taxon>
        <taxon>Dacrymycetaceae</taxon>
        <taxon>Calocera</taxon>
    </lineage>
</organism>
<evidence type="ECO:0000256" key="5">
    <source>
        <dbReference type="ARBA" id="ARBA00022842"/>
    </source>
</evidence>
<keyword evidence="9 10" id="KW-0472">Membrane</keyword>
<dbReference type="Gene3D" id="2.40.128.330">
    <property type="match status" value="1"/>
</dbReference>
<dbReference type="InterPro" id="IPR039204">
    <property type="entry name" value="MRS2-like"/>
</dbReference>
<dbReference type="Pfam" id="PF22099">
    <property type="entry name" value="MRS2-like"/>
    <property type="match status" value="2"/>
</dbReference>
<dbReference type="GO" id="GO:0015095">
    <property type="term" value="F:magnesium ion transmembrane transporter activity"/>
    <property type="evidence" value="ECO:0007669"/>
    <property type="project" value="TreeGrafter"/>
</dbReference>
<keyword evidence="7 10" id="KW-1133">Transmembrane helix</keyword>
<feature type="region of interest" description="Disordered" evidence="11">
    <location>
        <begin position="76"/>
        <end position="113"/>
    </location>
</feature>
<keyword evidence="8 10" id="KW-0406">Ion transport</keyword>
<evidence type="ECO:0000256" key="3">
    <source>
        <dbReference type="ARBA" id="ARBA00022448"/>
    </source>
</evidence>
<keyword evidence="3 10" id="KW-0813">Transport</keyword>
<sequence>MDEATSDMKMVNVEKLSKMRLCKENGIQPRDLRVLDTDIQDQPASLLVRTGAILFCLPSIRAVIRSDRVLLLEALPSSESPPENPMTTTIGKDDKTETTQGGHEPPEPPPSEVVQGIAQDIRELRMRERAAASVFGAKEQHEEGEEREPQAPFEFLALEALLSHALSSLSETSVAVTERVSTLLHGMSTSEVISTNQLQELVEVKDAGEVFLRQAKELKAALDDVLSQPADMRMMYLGDARDGIAREIGDDDDLELLLEAYVKYASSLASTAQQNISRLQAASSHINLLLSSTRNRLLHLEIRVAITTLAFSAGGIIAGIFGMNLFNGFEEHPSAFYWVVPLIALVSFTYWRIGRRALSYARRLKMSQAGMLGGAMREARMRQAVALRKAKLERIHDMREKVTVGRQN</sequence>
<evidence type="ECO:0000256" key="11">
    <source>
        <dbReference type="SAM" id="MobiDB-lite"/>
    </source>
</evidence>
<keyword evidence="13" id="KW-1185">Reference proteome</keyword>
<evidence type="ECO:0000256" key="6">
    <source>
        <dbReference type="ARBA" id="ARBA00022946"/>
    </source>
</evidence>
<keyword evidence="10" id="KW-0496">Mitochondrion</keyword>
<gene>
    <name evidence="12" type="ORF">CALCODRAFT_484835</name>
</gene>
<keyword evidence="6" id="KW-0809">Transit peptide</keyword>
<dbReference type="EMBL" id="KV423996">
    <property type="protein sequence ID" value="KZT55379.1"/>
    <property type="molecule type" value="Genomic_DNA"/>
</dbReference>
<evidence type="ECO:0000313" key="12">
    <source>
        <dbReference type="EMBL" id="KZT55379.1"/>
    </source>
</evidence>
<reference evidence="12 13" key="1">
    <citation type="journal article" date="2016" name="Mol. Biol. Evol.">
        <title>Comparative Genomics of Early-Diverging Mushroom-Forming Fungi Provides Insights into the Origins of Lignocellulose Decay Capabilities.</title>
        <authorList>
            <person name="Nagy L.G."/>
            <person name="Riley R."/>
            <person name="Tritt A."/>
            <person name="Adam C."/>
            <person name="Daum C."/>
            <person name="Floudas D."/>
            <person name="Sun H."/>
            <person name="Yadav J.S."/>
            <person name="Pangilinan J."/>
            <person name="Larsson K.H."/>
            <person name="Matsuura K."/>
            <person name="Barry K."/>
            <person name="Labutti K."/>
            <person name="Kuo R."/>
            <person name="Ohm R.A."/>
            <person name="Bhattacharya S.S."/>
            <person name="Shirouzu T."/>
            <person name="Yoshinaga Y."/>
            <person name="Martin F.M."/>
            <person name="Grigoriev I.V."/>
            <person name="Hibbett D.S."/>
        </authorList>
    </citation>
    <scope>NUCLEOTIDE SEQUENCE [LARGE SCALE GENOMIC DNA]</scope>
    <source>
        <strain evidence="12 13">HHB12733</strain>
    </source>
</reference>
<dbReference type="GO" id="GO:0005743">
    <property type="term" value="C:mitochondrial inner membrane"/>
    <property type="evidence" value="ECO:0007669"/>
    <property type="project" value="UniProtKB-SubCell"/>
</dbReference>
<evidence type="ECO:0000256" key="4">
    <source>
        <dbReference type="ARBA" id="ARBA00022692"/>
    </source>
</evidence>
<evidence type="ECO:0000256" key="10">
    <source>
        <dbReference type="RuleBase" id="RU366042"/>
    </source>
</evidence>
<dbReference type="GO" id="GO:0045016">
    <property type="term" value="P:mitochondrial magnesium ion transmembrane transport"/>
    <property type="evidence" value="ECO:0007669"/>
    <property type="project" value="TreeGrafter"/>
</dbReference>
<evidence type="ECO:0000256" key="1">
    <source>
        <dbReference type="ARBA" id="ARBA00004141"/>
    </source>
</evidence>
<protein>
    <recommendedName>
        <fullName evidence="10">Magnesium transporter</fullName>
    </recommendedName>
</protein>
<dbReference type="PANTHER" id="PTHR13890">
    <property type="entry name" value="RNA SPLICING PROTEIN MRS2, MITOCHONDRIAL"/>
    <property type="match status" value="1"/>
</dbReference>
<keyword evidence="10" id="KW-0999">Mitochondrion inner membrane</keyword>
<evidence type="ECO:0000256" key="7">
    <source>
        <dbReference type="ARBA" id="ARBA00022989"/>
    </source>
</evidence>
<name>A0A165ERC1_9BASI</name>
<comment type="similarity">
    <text evidence="2 10">Belongs to the CorA metal ion transporter (MIT) (TC 1.A.35) family.</text>
</comment>
<proteinExistence type="inferred from homology"/>
<keyword evidence="4 10" id="KW-0812">Transmembrane</keyword>
<dbReference type="AlphaFoldDB" id="A0A165ERC1"/>
<feature type="transmembrane region" description="Helical" evidence="10">
    <location>
        <begin position="335"/>
        <end position="353"/>
    </location>
</feature>
<keyword evidence="5 10" id="KW-0460">Magnesium</keyword>
<accession>A0A165ERC1</accession>
<evidence type="ECO:0000313" key="13">
    <source>
        <dbReference type="Proteomes" id="UP000076842"/>
    </source>
</evidence>
<comment type="subcellular location">
    <subcellularLocation>
        <location evidence="1">Membrane</location>
        <topology evidence="1">Multi-pass membrane protein</topology>
    </subcellularLocation>
    <subcellularLocation>
        <location evidence="10">Mitochondrion inner membrane</location>
        <topology evidence="10">Multi-pass membrane protein</topology>
    </subcellularLocation>
</comment>
<dbReference type="PANTHER" id="PTHR13890:SF0">
    <property type="entry name" value="MAGNESIUM TRANSPORTER MRS2 HOMOLOG, MITOCHONDRIAL"/>
    <property type="match status" value="1"/>
</dbReference>
<dbReference type="InterPro" id="IPR045863">
    <property type="entry name" value="CorA_TM1_TM2"/>
</dbReference>
<dbReference type="SUPFAM" id="SSF144083">
    <property type="entry name" value="Magnesium transport protein CorA, transmembrane region"/>
    <property type="match status" value="1"/>
</dbReference>
<dbReference type="Proteomes" id="UP000076842">
    <property type="component" value="Unassembled WGS sequence"/>
</dbReference>
<dbReference type="Gene3D" id="1.20.58.340">
    <property type="entry name" value="Magnesium transport protein CorA, transmembrane region"/>
    <property type="match status" value="1"/>
</dbReference>
<dbReference type="CDD" id="cd12823">
    <property type="entry name" value="Mrs2_Mfm1p-like"/>
    <property type="match status" value="1"/>
</dbReference>
<evidence type="ECO:0000256" key="2">
    <source>
        <dbReference type="ARBA" id="ARBA00009765"/>
    </source>
</evidence>
<feature type="transmembrane region" description="Helical" evidence="10">
    <location>
        <begin position="304"/>
        <end position="323"/>
    </location>
</feature>
<evidence type="ECO:0000256" key="9">
    <source>
        <dbReference type="ARBA" id="ARBA00023136"/>
    </source>
</evidence>
<dbReference type="InParanoid" id="A0A165ERC1"/>
<dbReference type="OrthoDB" id="10251508at2759"/>